<feature type="compositionally biased region" description="Polar residues" evidence="1">
    <location>
        <begin position="230"/>
        <end position="248"/>
    </location>
</feature>
<keyword evidence="3" id="KW-1185">Reference proteome</keyword>
<dbReference type="EMBL" id="AGNL01019803">
    <property type="protein sequence ID" value="EJK61570.1"/>
    <property type="molecule type" value="Genomic_DNA"/>
</dbReference>
<sequence>LREAIKEYLEDPDSAVSTYGPIETWDVSFVQDFLRLFVDDNNSALPGADTFNADISKWDVSRGTSFHSTFMKAGMFNQDISQWDVSKGEVFYGMFSSAFQFNQDISSWDVSRGTTFGEMFFYAQSFNQDISGWDVSSVGYFYCNDADEFNQDISCVDPDHPVEQDEQGAVGRPSSPSTIPGPAPARPRQRAQQSAALGQRRLRLVSTQTSSKREDGGRTTEIMTDDGQGQRFSSAKGPSTSAPLRQAT</sequence>
<gene>
    <name evidence="2" type="ORF">THAOC_17919</name>
</gene>
<dbReference type="InterPro" id="IPR011889">
    <property type="entry name" value="Liste_lipo_26"/>
</dbReference>
<dbReference type="NCBIfam" id="TIGR02167">
    <property type="entry name" value="Liste_lipo_26"/>
    <property type="match status" value="1"/>
</dbReference>
<comment type="caution">
    <text evidence="2">The sequence shown here is derived from an EMBL/GenBank/DDBJ whole genome shotgun (WGS) entry which is preliminary data.</text>
</comment>
<feature type="region of interest" description="Disordered" evidence="1">
    <location>
        <begin position="157"/>
        <end position="248"/>
    </location>
</feature>
<dbReference type="Proteomes" id="UP000266841">
    <property type="component" value="Unassembled WGS sequence"/>
</dbReference>
<evidence type="ECO:0000313" key="2">
    <source>
        <dbReference type="EMBL" id="EJK61570.1"/>
    </source>
</evidence>
<reference evidence="2 3" key="1">
    <citation type="journal article" date="2012" name="Genome Biol.">
        <title>Genome and low-iron response of an oceanic diatom adapted to chronic iron limitation.</title>
        <authorList>
            <person name="Lommer M."/>
            <person name="Specht M."/>
            <person name="Roy A.S."/>
            <person name="Kraemer L."/>
            <person name="Andreson R."/>
            <person name="Gutowska M.A."/>
            <person name="Wolf J."/>
            <person name="Bergner S.V."/>
            <person name="Schilhabel M.B."/>
            <person name="Klostermeier U.C."/>
            <person name="Beiko R.G."/>
            <person name="Rosenstiel P."/>
            <person name="Hippler M."/>
            <person name="Laroche J."/>
        </authorList>
    </citation>
    <scope>NUCLEOTIDE SEQUENCE [LARGE SCALE GENOMIC DNA]</scope>
    <source>
        <strain evidence="2 3">CCMP1005</strain>
    </source>
</reference>
<evidence type="ECO:0008006" key="4">
    <source>
        <dbReference type="Google" id="ProtNLM"/>
    </source>
</evidence>
<evidence type="ECO:0000313" key="3">
    <source>
        <dbReference type="Proteomes" id="UP000266841"/>
    </source>
</evidence>
<name>K0S8D9_THAOC</name>
<protein>
    <recommendedName>
        <fullName evidence="4">BspA family leucine-rich repeat surface protein</fullName>
    </recommendedName>
</protein>
<dbReference type="OrthoDB" id="198852at2759"/>
<evidence type="ECO:0000256" key="1">
    <source>
        <dbReference type="SAM" id="MobiDB-lite"/>
    </source>
</evidence>
<dbReference type="Pfam" id="PF03382">
    <property type="entry name" value="DUF285"/>
    <property type="match status" value="1"/>
</dbReference>
<dbReference type="AlphaFoldDB" id="K0S8D9"/>
<proteinExistence type="predicted"/>
<dbReference type="InterPro" id="IPR005046">
    <property type="entry name" value="DUF285"/>
</dbReference>
<accession>K0S8D9</accession>
<organism evidence="2 3">
    <name type="scientific">Thalassiosira oceanica</name>
    <name type="common">Marine diatom</name>
    <dbReference type="NCBI Taxonomy" id="159749"/>
    <lineage>
        <taxon>Eukaryota</taxon>
        <taxon>Sar</taxon>
        <taxon>Stramenopiles</taxon>
        <taxon>Ochrophyta</taxon>
        <taxon>Bacillariophyta</taxon>
        <taxon>Coscinodiscophyceae</taxon>
        <taxon>Thalassiosirophycidae</taxon>
        <taxon>Thalassiosirales</taxon>
        <taxon>Thalassiosiraceae</taxon>
        <taxon>Thalassiosira</taxon>
    </lineage>
</organism>
<feature type="non-terminal residue" evidence="2">
    <location>
        <position position="1"/>
    </location>
</feature>